<dbReference type="PRINTS" id="PR00344">
    <property type="entry name" value="BCTRLSENSOR"/>
</dbReference>
<dbReference type="Gene3D" id="1.10.287.130">
    <property type="match status" value="1"/>
</dbReference>
<dbReference type="InterPro" id="IPR005467">
    <property type="entry name" value="His_kinase_dom"/>
</dbReference>
<dbReference type="SMART" id="SM00448">
    <property type="entry name" value="REC"/>
    <property type="match status" value="1"/>
</dbReference>
<dbReference type="SMART" id="SM00388">
    <property type="entry name" value="HisKA"/>
    <property type="match status" value="1"/>
</dbReference>
<dbReference type="InterPro" id="IPR029016">
    <property type="entry name" value="GAF-like_dom_sf"/>
</dbReference>
<dbReference type="SMART" id="SM00091">
    <property type="entry name" value="PAS"/>
    <property type="match status" value="3"/>
</dbReference>
<dbReference type="InterPro" id="IPR001789">
    <property type="entry name" value="Sig_transdc_resp-reg_receiver"/>
</dbReference>
<reference evidence="13 14" key="2">
    <citation type="submission" date="2018-05" db="EMBL/GenBank/DDBJ databases">
        <authorList>
            <person name="Lanie J.A."/>
            <person name="Ng W.-L."/>
            <person name="Kazmierczak K.M."/>
            <person name="Andrzejewski T.M."/>
            <person name="Davidsen T.M."/>
            <person name="Wayne K.J."/>
            <person name="Tettelin H."/>
            <person name="Glass J.I."/>
            <person name="Rusch D."/>
            <person name="Podicherti R."/>
            <person name="Tsui H.-C.T."/>
            <person name="Winkler M.E."/>
        </authorList>
    </citation>
    <scope>NUCLEOTIDE SEQUENCE [LARGE SCALE GENOMIC DNA]</scope>
    <source>
        <strain evidence="13 14">C305</strain>
    </source>
</reference>
<organism evidence="13 14">
    <name type="scientific">Brumimicrobium oceani</name>
    <dbReference type="NCBI Taxonomy" id="2100725"/>
    <lineage>
        <taxon>Bacteria</taxon>
        <taxon>Pseudomonadati</taxon>
        <taxon>Bacteroidota</taxon>
        <taxon>Flavobacteriia</taxon>
        <taxon>Flavobacteriales</taxon>
        <taxon>Crocinitomicaceae</taxon>
        <taxon>Brumimicrobium</taxon>
    </lineage>
</organism>
<dbReference type="GO" id="GO:0000155">
    <property type="term" value="F:phosphorelay sensor kinase activity"/>
    <property type="evidence" value="ECO:0007669"/>
    <property type="project" value="InterPro"/>
</dbReference>
<accession>A0A2U2XGE6</accession>
<feature type="domain" description="PAS" evidence="11">
    <location>
        <begin position="411"/>
        <end position="480"/>
    </location>
</feature>
<dbReference type="Pfam" id="PF01590">
    <property type="entry name" value="GAF"/>
    <property type="match status" value="1"/>
</dbReference>
<dbReference type="SUPFAM" id="SSF55785">
    <property type="entry name" value="PYP-like sensor domain (PAS domain)"/>
    <property type="match status" value="2"/>
</dbReference>
<dbReference type="InterPro" id="IPR000700">
    <property type="entry name" value="PAS-assoc_C"/>
</dbReference>
<dbReference type="Pfam" id="PF00072">
    <property type="entry name" value="Response_reg"/>
    <property type="match status" value="1"/>
</dbReference>
<gene>
    <name evidence="13" type="ORF">DIT68_00680</name>
</gene>
<reference evidence="13 14" key="1">
    <citation type="submission" date="2018-05" db="EMBL/GenBank/DDBJ databases">
        <title>Brumimicrobium oceani sp. nov., isolated from coastal sediment.</title>
        <authorList>
            <person name="Kou Y."/>
        </authorList>
    </citation>
    <scope>NUCLEOTIDE SEQUENCE [LARGE SCALE GENOMIC DNA]</scope>
    <source>
        <strain evidence="13 14">C305</strain>
    </source>
</reference>
<keyword evidence="6" id="KW-0418">Kinase</keyword>
<dbReference type="FunFam" id="3.30.565.10:FF:000010">
    <property type="entry name" value="Sensor histidine kinase RcsC"/>
    <property type="match status" value="1"/>
</dbReference>
<feature type="modified residue" description="4-aspartylphosphate" evidence="7">
    <location>
        <position position="978"/>
    </location>
</feature>
<dbReference type="InterPro" id="IPR013767">
    <property type="entry name" value="PAS_fold"/>
</dbReference>
<comment type="similarity">
    <text evidence="2">In the N-terminal section; belongs to the phytochrome family.</text>
</comment>
<evidence type="ECO:0000259" key="11">
    <source>
        <dbReference type="PROSITE" id="PS50112"/>
    </source>
</evidence>
<comment type="catalytic activity">
    <reaction evidence="1">
        <text>ATP + protein L-histidine = ADP + protein N-phospho-L-histidine.</text>
        <dbReference type="EC" id="2.7.13.3"/>
    </reaction>
</comment>
<dbReference type="NCBIfam" id="TIGR00229">
    <property type="entry name" value="sensory_box"/>
    <property type="match status" value="2"/>
</dbReference>
<evidence type="ECO:0000313" key="14">
    <source>
        <dbReference type="Proteomes" id="UP000245370"/>
    </source>
</evidence>
<dbReference type="PROSITE" id="PS50046">
    <property type="entry name" value="PHYTOCHROME_2"/>
    <property type="match status" value="1"/>
</dbReference>
<dbReference type="PANTHER" id="PTHR43047">
    <property type="entry name" value="TWO-COMPONENT HISTIDINE PROTEIN KINASE"/>
    <property type="match status" value="1"/>
</dbReference>
<dbReference type="Proteomes" id="UP000245370">
    <property type="component" value="Unassembled WGS sequence"/>
</dbReference>
<feature type="domain" description="Histidine kinase" evidence="9">
    <location>
        <begin position="686"/>
        <end position="907"/>
    </location>
</feature>
<dbReference type="InterPro" id="IPR003594">
    <property type="entry name" value="HATPase_dom"/>
</dbReference>
<dbReference type="Pfam" id="PF00989">
    <property type="entry name" value="PAS"/>
    <property type="match status" value="1"/>
</dbReference>
<dbReference type="Gene3D" id="3.40.50.2300">
    <property type="match status" value="1"/>
</dbReference>
<dbReference type="GO" id="GO:0009927">
    <property type="term" value="F:histidine phosphotransfer kinase activity"/>
    <property type="evidence" value="ECO:0007669"/>
    <property type="project" value="TreeGrafter"/>
</dbReference>
<evidence type="ECO:0000259" key="9">
    <source>
        <dbReference type="PROSITE" id="PS50109"/>
    </source>
</evidence>
<feature type="domain" description="PAC" evidence="12">
    <location>
        <begin position="616"/>
        <end position="668"/>
    </location>
</feature>
<evidence type="ECO:0000259" key="10">
    <source>
        <dbReference type="PROSITE" id="PS50110"/>
    </source>
</evidence>
<feature type="domain" description="Response regulatory" evidence="10">
    <location>
        <begin position="929"/>
        <end position="1044"/>
    </location>
</feature>
<evidence type="ECO:0000256" key="3">
    <source>
        <dbReference type="ARBA" id="ARBA00012438"/>
    </source>
</evidence>
<dbReference type="SMART" id="SM00387">
    <property type="entry name" value="HATPase_c"/>
    <property type="match status" value="1"/>
</dbReference>
<dbReference type="CDD" id="cd16922">
    <property type="entry name" value="HATPase_EvgS-ArcB-TorS-like"/>
    <property type="match status" value="1"/>
</dbReference>
<dbReference type="InterPro" id="IPR003018">
    <property type="entry name" value="GAF"/>
</dbReference>
<evidence type="ECO:0000256" key="6">
    <source>
        <dbReference type="ARBA" id="ARBA00022777"/>
    </source>
</evidence>
<dbReference type="Pfam" id="PF02518">
    <property type="entry name" value="HATPase_c"/>
    <property type="match status" value="1"/>
</dbReference>
<dbReference type="GO" id="GO:0006355">
    <property type="term" value="P:regulation of DNA-templated transcription"/>
    <property type="evidence" value="ECO:0007669"/>
    <property type="project" value="InterPro"/>
</dbReference>
<dbReference type="PROSITE" id="PS50109">
    <property type="entry name" value="HIS_KIN"/>
    <property type="match status" value="1"/>
</dbReference>
<keyword evidence="5" id="KW-0808">Transferase</keyword>
<feature type="domain" description="PAS" evidence="11">
    <location>
        <begin position="537"/>
        <end position="588"/>
    </location>
</feature>
<dbReference type="InterPro" id="IPR016132">
    <property type="entry name" value="Phyto_chromo_attachment"/>
</dbReference>
<dbReference type="Pfam" id="PF00512">
    <property type="entry name" value="HisKA"/>
    <property type="match status" value="1"/>
</dbReference>
<dbReference type="InterPro" id="IPR004358">
    <property type="entry name" value="Sig_transdc_His_kin-like_C"/>
</dbReference>
<dbReference type="Pfam" id="PF13426">
    <property type="entry name" value="PAS_9"/>
    <property type="match status" value="1"/>
</dbReference>
<dbReference type="CDD" id="cd00130">
    <property type="entry name" value="PAS"/>
    <property type="match status" value="2"/>
</dbReference>
<dbReference type="EMBL" id="QFRJ01000001">
    <property type="protein sequence ID" value="PWH86810.1"/>
    <property type="molecule type" value="Genomic_DNA"/>
</dbReference>
<dbReference type="SUPFAM" id="SSF55874">
    <property type="entry name" value="ATPase domain of HSP90 chaperone/DNA topoisomerase II/histidine kinase"/>
    <property type="match status" value="1"/>
</dbReference>
<evidence type="ECO:0000259" key="12">
    <source>
        <dbReference type="PROSITE" id="PS50113"/>
    </source>
</evidence>
<dbReference type="RefSeq" id="WP_109357890.1">
    <property type="nucleotide sequence ID" value="NZ_QFRJ01000001.1"/>
</dbReference>
<comment type="caution">
    <text evidence="13">The sequence shown here is derived from an EMBL/GenBank/DDBJ whole genome shotgun (WGS) entry which is preliminary data.</text>
</comment>
<dbReference type="EC" id="2.7.13.3" evidence="3"/>
<feature type="domain" description="Phytochrome chromophore attachment site" evidence="8">
    <location>
        <begin position="160"/>
        <end position="286"/>
    </location>
</feature>
<dbReference type="CDD" id="cd17546">
    <property type="entry name" value="REC_hyHK_CKI1_RcsC-like"/>
    <property type="match status" value="1"/>
</dbReference>
<dbReference type="InterPro" id="IPR035965">
    <property type="entry name" value="PAS-like_dom_sf"/>
</dbReference>
<keyword evidence="14" id="KW-1185">Reference proteome</keyword>
<evidence type="ECO:0000256" key="4">
    <source>
        <dbReference type="ARBA" id="ARBA00022553"/>
    </source>
</evidence>
<dbReference type="Gene3D" id="3.30.450.20">
    <property type="entry name" value="PAS domain"/>
    <property type="match status" value="2"/>
</dbReference>
<dbReference type="InterPro" id="IPR036097">
    <property type="entry name" value="HisK_dim/P_sf"/>
</dbReference>
<dbReference type="Gene3D" id="3.30.450.40">
    <property type="match status" value="1"/>
</dbReference>
<dbReference type="SUPFAM" id="SSF52172">
    <property type="entry name" value="CheY-like"/>
    <property type="match status" value="1"/>
</dbReference>
<dbReference type="CDD" id="cd00082">
    <property type="entry name" value="HisKA"/>
    <property type="match status" value="1"/>
</dbReference>
<dbReference type="PANTHER" id="PTHR43047:SF72">
    <property type="entry name" value="OSMOSENSING HISTIDINE PROTEIN KINASE SLN1"/>
    <property type="match status" value="1"/>
</dbReference>
<evidence type="ECO:0000256" key="7">
    <source>
        <dbReference type="PROSITE-ProRule" id="PRU00169"/>
    </source>
</evidence>
<dbReference type="SUPFAM" id="SSF47384">
    <property type="entry name" value="Homodimeric domain of signal transducing histidine kinase"/>
    <property type="match status" value="1"/>
</dbReference>
<dbReference type="PROSITE" id="PS50112">
    <property type="entry name" value="PAS"/>
    <property type="match status" value="2"/>
</dbReference>
<dbReference type="OrthoDB" id="9811889at2"/>
<sequence length="1052" mass="120137">MESLIFELVNQYTDGVQVSDIEGNLVYLNSVSKNRLGIHREYQHLNVVDFETSLQNKSDWDKHVKKIRDLGHVIIRTENINLETKEVFPVEVDVFLKNFEGKEYILAISKDIKTVLATENKLFRREQMLKAIAEATKILSFNDDFFDSISKSLPILGKAVNVDRTYLFEFHDNEKGEKLTSQRLEWNSGTAKPQINNKELQNLNVDDFNEFIDYMIINEPYQAVISELPETSKMKPYLASQDIETVLIIPIYQKNKLWGMVGYDDCQKKRIWDESEISILSAFSSNIAQNLERQANLKLLSNLADFPLQSPDPVIRIDLEGNIILKNQTSNEIEKQEICIDGKNKIAFKQLANQVIKDIKVNNVERQYNVITENTTHYTLNPKFIKDKGHINLYFNDITALVQAKSKLENAQKIIDNIVTNIHDVIWSVNLENREVLFISPAIKELIGLSVKEVKRHIKNLRILKFLNKDDLINISRTIRHKGNVERAVCLDIEGKKKWINLRITAEKDSNGEILRLDGYIIDITLQHKLEENLKSQEKRFRGIIENIDLGLIEIDKNLNISYVNTSFQKIHGDMKNTLIGKNIKELLIENRYQLNEIDKASLLHQHERAMRGKDRIFEITVNKPSKNKATWLIHSTPKIDEHGKIDGVIGVIIDITEQKQIQQKLEEAKKTAEESNLAKEQFITNMSHEIRTPLNAILGISNLLKRFQQEEEAQKYINHLISSGNHLQSLIDNVLDFSKINAGKLSLNLTKFNFQEVFDEINSILLPLAKEKGLKFNRTLSSSVCKQVIGDRTRIKQIIINILSNAVKFTEKGIISFEVNAIPVVEKNQSLIITVKDTGIGMSQAFISTIFTKFAQEDSSNIRKESGTGLGMSISHEFIKLMKGSISIDSKQNEGTTIRMDIPVGCDNAANTTTTTKSIVSKELRDKKILIVEDNTLNLMLTKKTLEKYKVNIFEAKNGVEAIQQLKSLEVDLILMDIQMPLKDGIETTKTLINEMNITTPIIALSANAFKAEIDSCYNAGMVDYLTKPYVESELINLIQKHVFQTTLKSN</sequence>
<feature type="domain" description="PAC" evidence="12">
    <location>
        <begin position="483"/>
        <end position="536"/>
    </location>
</feature>
<dbReference type="InterPro" id="IPR000014">
    <property type="entry name" value="PAS"/>
</dbReference>
<dbReference type="PROSITE" id="PS50110">
    <property type="entry name" value="RESPONSE_REGULATORY"/>
    <property type="match status" value="1"/>
</dbReference>
<dbReference type="InterPro" id="IPR003661">
    <property type="entry name" value="HisK_dim/P_dom"/>
</dbReference>
<evidence type="ECO:0000259" key="8">
    <source>
        <dbReference type="PROSITE" id="PS50046"/>
    </source>
</evidence>
<evidence type="ECO:0000256" key="1">
    <source>
        <dbReference type="ARBA" id="ARBA00000085"/>
    </source>
</evidence>
<name>A0A2U2XGE6_9FLAO</name>
<evidence type="ECO:0000313" key="13">
    <source>
        <dbReference type="EMBL" id="PWH86810.1"/>
    </source>
</evidence>
<dbReference type="GO" id="GO:0005886">
    <property type="term" value="C:plasma membrane"/>
    <property type="evidence" value="ECO:0007669"/>
    <property type="project" value="TreeGrafter"/>
</dbReference>
<dbReference type="SUPFAM" id="SSF55781">
    <property type="entry name" value="GAF domain-like"/>
    <property type="match status" value="1"/>
</dbReference>
<dbReference type="AlphaFoldDB" id="A0A2U2XGE6"/>
<evidence type="ECO:0000256" key="2">
    <source>
        <dbReference type="ARBA" id="ARBA00006402"/>
    </source>
</evidence>
<dbReference type="PROSITE" id="PS50113">
    <property type="entry name" value="PAC"/>
    <property type="match status" value="2"/>
</dbReference>
<dbReference type="InterPro" id="IPR011006">
    <property type="entry name" value="CheY-like_superfamily"/>
</dbReference>
<proteinExistence type="inferred from homology"/>
<dbReference type="Gene3D" id="3.30.565.10">
    <property type="entry name" value="Histidine kinase-like ATPase, C-terminal domain"/>
    <property type="match status" value="1"/>
</dbReference>
<evidence type="ECO:0000256" key="5">
    <source>
        <dbReference type="ARBA" id="ARBA00022679"/>
    </source>
</evidence>
<protein>
    <recommendedName>
        <fullName evidence="3">histidine kinase</fullName>
        <ecNumber evidence="3">2.7.13.3</ecNumber>
    </recommendedName>
</protein>
<keyword evidence="4 7" id="KW-0597">Phosphoprotein</keyword>
<dbReference type="InterPro" id="IPR036890">
    <property type="entry name" value="HATPase_C_sf"/>
</dbReference>